<dbReference type="Gene3D" id="2.40.10.10">
    <property type="entry name" value="Trypsin-like serine proteases"/>
    <property type="match status" value="2"/>
</dbReference>
<dbReference type="Pfam" id="PF13365">
    <property type="entry name" value="Trypsin_2"/>
    <property type="match status" value="1"/>
</dbReference>
<accession>A0A7W9QEG8</accession>
<gene>
    <name evidence="2" type="ORF">FHS42_005306</name>
</gene>
<dbReference type="InterPro" id="IPR043504">
    <property type="entry name" value="Peptidase_S1_PA_chymotrypsin"/>
</dbReference>
<evidence type="ECO:0000256" key="1">
    <source>
        <dbReference type="SAM" id="SignalP"/>
    </source>
</evidence>
<keyword evidence="1" id="KW-0732">Signal</keyword>
<feature type="chain" id="PRO_5030944245" evidence="1">
    <location>
        <begin position="29"/>
        <end position="293"/>
    </location>
</feature>
<dbReference type="EMBL" id="JACHJL010000015">
    <property type="protein sequence ID" value="MBB5938218.1"/>
    <property type="molecule type" value="Genomic_DNA"/>
</dbReference>
<evidence type="ECO:0000313" key="2">
    <source>
        <dbReference type="EMBL" id="MBB5938218.1"/>
    </source>
</evidence>
<proteinExistence type="predicted"/>
<dbReference type="InterPro" id="IPR009003">
    <property type="entry name" value="Peptidase_S1_PA"/>
</dbReference>
<dbReference type="Proteomes" id="UP000588098">
    <property type="component" value="Unassembled WGS sequence"/>
</dbReference>
<name>A0A7W9QEG8_9ACTN</name>
<dbReference type="RefSeq" id="WP_184575813.1">
    <property type="nucleotide sequence ID" value="NZ_JACHJL010000015.1"/>
</dbReference>
<reference evidence="2 3" key="1">
    <citation type="submission" date="2020-08" db="EMBL/GenBank/DDBJ databases">
        <title>Genomic Encyclopedia of Type Strains, Phase III (KMG-III): the genomes of soil and plant-associated and newly described type strains.</title>
        <authorList>
            <person name="Whitman W."/>
        </authorList>
    </citation>
    <scope>NUCLEOTIDE SEQUENCE [LARGE SCALE GENOMIC DNA]</scope>
    <source>
        <strain evidence="2 3">CECT 8305</strain>
    </source>
</reference>
<dbReference type="SUPFAM" id="SSF50494">
    <property type="entry name" value="Trypsin-like serine proteases"/>
    <property type="match status" value="1"/>
</dbReference>
<organism evidence="2 3">
    <name type="scientific">Streptomyces zagrosensis</name>
    <dbReference type="NCBI Taxonomy" id="1042984"/>
    <lineage>
        <taxon>Bacteria</taxon>
        <taxon>Bacillati</taxon>
        <taxon>Actinomycetota</taxon>
        <taxon>Actinomycetes</taxon>
        <taxon>Kitasatosporales</taxon>
        <taxon>Streptomycetaceae</taxon>
        <taxon>Streptomyces</taxon>
    </lineage>
</organism>
<evidence type="ECO:0000313" key="3">
    <source>
        <dbReference type="Proteomes" id="UP000588098"/>
    </source>
</evidence>
<dbReference type="AlphaFoldDB" id="A0A7W9QEG8"/>
<comment type="caution">
    <text evidence="2">The sequence shown here is derived from an EMBL/GenBank/DDBJ whole genome shotgun (WGS) entry which is preliminary data.</text>
</comment>
<protein>
    <submittedName>
        <fullName evidence="2">V8-like Glu-specific endopeptidase</fullName>
    </submittedName>
</protein>
<sequence length="293" mass="30538">MNRTLIGALSALALSAGAIGVGATTATAADANSRAIAAQSVNTTVAAKPKAVTFEGAVALSNCSGSVVKLPNSTDQDRALVMSNGHCLDEGFPAPGKVVVNKPSSRSFTLLNATAGNAGKIKATKIAYATMTDTDVSLYETDTTYAGIKQKFGVKALELSGEHPKAGAAISVVSGYWKKQYTCNIDGFVHQLREGKWTWKDSVRYTPQCQTIGGTSGSPVVDTATGKVIAVNNTGNESGERCTDNNPCEVDQNGKITVRKGINYAQQSYQITQCVAKGNKVDLSLPGCTLPKP</sequence>
<feature type="signal peptide" evidence="1">
    <location>
        <begin position="1"/>
        <end position="28"/>
    </location>
</feature>
<keyword evidence="3" id="KW-1185">Reference proteome</keyword>